<dbReference type="InterPro" id="IPR005888">
    <property type="entry name" value="dTDP_Gluc_deHydtase"/>
</dbReference>
<dbReference type="Gene3D" id="3.40.50.720">
    <property type="entry name" value="NAD(P)-binding Rossmann-like Domain"/>
    <property type="match status" value="1"/>
</dbReference>
<comment type="similarity">
    <text evidence="3 7">Belongs to the NAD(P)-dependent epimerase/dehydratase family. dTDP-glucose dehydratase subfamily.</text>
</comment>
<comment type="cofactor">
    <cofactor evidence="2 7">
        <name>NAD(+)</name>
        <dbReference type="ChEBI" id="CHEBI:57540"/>
    </cofactor>
</comment>
<dbReference type="NCBIfam" id="TIGR01181">
    <property type="entry name" value="dTDP_gluc_dehyt"/>
    <property type="match status" value="1"/>
</dbReference>
<evidence type="ECO:0000256" key="7">
    <source>
        <dbReference type="RuleBase" id="RU004473"/>
    </source>
</evidence>
<accession>A0AAE3JLH4</accession>
<evidence type="ECO:0000256" key="5">
    <source>
        <dbReference type="ARBA" id="ARBA00023027"/>
    </source>
</evidence>
<evidence type="ECO:0000256" key="2">
    <source>
        <dbReference type="ARBA" id="ARBA00001911"/>
    </source>
</evidence>
<name>A0AAE3JLH4_9FLAO</name>
<dbReference type="InterPro" id="IPR036291">
    <property type="entry name" value="NAD(P)-bd_dom_sf"/>
</dbReference>
<dbReference type="Gene3D" id="3.90.25.10">
    <property type="entry name" value="UDP-galactose 4-epimerase, domain 1"/>
    <property type="match status" value="1"/>
</dbReference>
<dbReference type="AlphaFoldDB" id="A0AAE3JLH4"/>
<evidence type="ECO:0000259" key="8">
    <source>
        <dbReference type="Pfam" id="PF16363"/>
    </source>
</evidence>
<keyword evidence="10" id="KW-1185">Reference proteome</keyword>
<evidence type="ECO:0000256" key="6">
    <source>
        <dbReference type="ARBA" id="ARBA00023239"/>
    </source>
</evidence>
<reference evidence="9" key="1">
    <citation type="submission" date="2022-01" db="EMBL/GenBank/DDBJ databases">
        <title>Draft genome sequence of Sabulilitoribacter arenilitoris KCTC 52401.</title>
        <authorList>
            <person name="Oh J.-S."/>
        </authorList>
    </citation>
    <scope>NUCLEOTIDE SEQUENCE</scope>
    <source>
        <strain evidence="9">HMF6543</strain>
    </source>
</reference>
<keyword evidence="5" id="KW-0520">NAD</keyword>
<dbReference type="Proteomes" id="UP001199795">
    <property type="component" value="Unassembled WGS sequence"/>
</dbReference>
<evidence type="ECO:0000256" key="3">
    <source>
        <dbReference type="ARBA" id="ARBA00008178"/>
    </source>
</evidence>
<comment type="caution">
    <text evidence="9">The sequence shown here is derived from an EMBL/GenBank/DDBJ whole genome shotgun (WGS) entry which is preliminary data.</text>
</comment>
<dbReference type="GO" id="GO:0009225">
    <property type="term" value="P:nucleotide-sugar metabolic process"/>
    <property type="evidence" value="ECO:0007669"/>
    <property type="project" value="InterPro"/>
</dbReference>
<dbReference type="SUPFAM" id="SSF51735">
    <property type="entry name" value="NAD(P)-binding Rossmann-fold domains"/>
    <property type="match status" value="1"/>
</dbReference>
<dbReference type="EMBL" id="JAKKDU010000001">
    <property type="protein sequence ID" value="MCF7566766.1"/>
    <property type="molecule type" value="Genomic_DNA"/>
</dbReference>
<evidence type="ECO:0000313" key="9">
    <source>
        <dbReference type="EMBL" id="MCF7566766.1"/>
    </source>
</evidence>
<dbReference type="GO" id="GO:0008460">
    <property type="term" value="F:dTDP-glucose 4,6-dehydratase activity"/>
    <property type="evidence" value="ECO:0007669"/>
    <property type="project" value="UniProtKB-EC"/>
</dbReference>
<keyword evidence="6 7" id="KW-0456">Lyase</keyword>
<dbReference type="InterPro" id="IPR016040">
    <property type="entry name" value="NAD(P)-bd_dom"/>
</dbReference>
<dbReference type="PANTHER" id="PTHR43000">
    <property type="entry name" value="DTDP-D-GLUCOSE 4,6-DEHYDRATASE-RELATED"/>
    <property type="match status" value="1"/>
</dbReference>
<dbReference type="CDD" id="cd05246">
    <property type="entry name" value="dTDP_GD_SDR_e"/>
    <property type="match status" value="1"/>
</dbReference>
<evidence type="ECO:0000256" key="4">
    <source>
        <dbReference type="ARBA" id="ARBA00011990"/>
    </source>
</evidence>
<dbReference type="RefSeq" id="WP_237238090.1">
    <property type="nucleotide sequence ID" value="NZ_JAKKDU010000001.1"/>
</dbReference>
<evidence type="ECO:0000256" key="1">
    <source>
        <dbReference type="ARBA" id="ARBA00001539"/>
    </source>
</evidence>
<sequence length="335" mass="37931">MTILITGGAGFIGSNFIPCYLKSNQHVKIVNIDKLTYAANLSNLAEVENNNRYTFIKGDICNRSLMERLFAKYDFNGVIHFAAESHVDNSINSPTAFINTNVVGTFNLIDVAKNHWMEAPNSPKKEHINSRFHHISTDEVYGTLGNQGLFTEQTPYAPNSPYSASKASSDFIVRSYHHTYGMNVVTTNCSNNYGPNQHDEKLIPTIIRKALSGENIPIYGDGKNIRDWLYVKDHCIGIDLVFNNGISGETYNIGGKNERNNLYIANRICEILDDIKPKPKSYKTQITFVTDRPGHDYRYAIDATKIERELGWRAQENFETGIIKTINWYIEKDKG</sequence>
<feature type="domain" description="NAD(P)-binding" evidence="8">
    <location>
        <begin position="4"/>
        <end position="323"/>
    </location>
</feature>
<dbReference type="EC" id="4.2.1.46" evidence="4 7"/>
<protein>
    <recommendedName>
        <fullName evidence="4 7">dTDP-glucose 4,6-dehydratase</fullName>
        <ecNumber evidence="4 7">4.2.1.46</ecNumber>
    </recommendedName>
</protein>
<comment type="catalytic activity">
    <reaction evidence="1 7">
        <text>dTDP-alpha-D-glucose = dTDP-4-dehydro-6-deoxy-alpha-D-glucose + H2O</text>
        <dbReference type="Rhea" id="RHEA:17221"/>
        <dbReference type="ChEBI" id="CHEBI:15377"/>
        <dbReference type="ChEBI" id="CHEBI:57477"/>
        <dbReference type="ChEBI" id="CHEBI:57649"/>
        <dbReference type="EC" id="4.2.1.46"/>
    </reaction>
</comment>
<evidence type="ECO:0000313" key="10">
    <source>
        <dbReference type="Proteomes" id="UP001199795"/>
    </source>
</evidence>
<organism evidence="9 10">
    <name type="scientific">Wocania arenilitoris</name>
    <dbReference type="NCBI Taxonomy" id="2044858"/>
    <lineage>
        <taxon>Bacteria</taxon>
        <taxon>Pseudomonadati</taxon>
        <taxon>Bacteroidota</taxon>
        <taxon>Flavobacteriia</taxon>
        <taxon>Flavobacteriales</taxon>
        <taxon>Flavobacteriaceae</taxon>
        <taxon>Wocania</taxon>
    </lineage>
</organism>
<gene>
    <name evidence="9" type="primary">rfbB</name>
    <name evidence="9" type="ORF">L3X37_00085</name>
</gene>
<proteinExistence type="inferred from homology"/>
<dbReference type="Pfam" id="PF16363">
    <property type="entry name" value="GDP_Man_Dehyd"/>
    <property type="match status" value="1"/>
</dbReference>